<dbReference type="PANTHER" id="PTHR38596">
    <property type="entry name" value="UPF0114 PROTEIN YQHA"/>
    <property type="match status" value="1"/>
</dbReference>
<comment type="caution">
    <text evidence="8">The sequence shown here is derived from an EMBL/GenBank/DDBJ whole genome shotgun (WGS) entry which is preliminary data.</text>
</comment>
<dbReference type="EMBL" id="JBHUIY010000015">
    <property type="protein sequence ID" value="MFD2234013.1"/>
    <property type="molecule type" value="Genomic_DNA"/>
</dbReference>
<name>A0ABW5CDB4_9PROT</name>
<reference evidence="9" key="1">
    <citation type="journal article" date="2019" name="Int. J. Syst. Evol. Microbiol.">
        <title>The Global Catalogue of Microorganisms (GCM) 10K type strain sequencing project: providing services to taxonomists for standard genome sequencing and annotation.</title>
        <authorList>
            <consortium name="The Broad Institute Genomics Platform"/>
            <consortium name="The Broad Institute Genome Sequencing Center for Infectious Disease"/>
            <person name="Wu L."/>
            <person name="Ma J."/>
        </authorList>
    </citation>
    <scope>NUCLEOTIDE SEQUENCE [LARGE SCALE GENOMIC DNA]</scope>
    <source>
        <strain evidence="9">KCTC 15012</strain>
    </source>
</reference>
<comment type="similarity">
    <text evidence="2 7">Belongs to the UPF0114 family.</text>
</comment>
<evidence type="ECO:0000256" key="5">
    <source>
        <dbReference type="ARBA" id="ARBA00022989"/>
    </source>
</evidence>
<keyword evidence="3 7" id="KW-1003">Cell membrane</keyword>
<feature type="transmembrane region" description="Helical" evidence="7">
    <location>
        <begin position="56"/>
        <end position="80"/>
    </location>
</feature>
<evidence type="ECO:0000256" key="1">
    <source>
        <dbReference type="ARBA" id="ARBA00004651"/>
    </source>
</evidence>
<proteinExistence type="inferred from homology"/>
<dbReference type="HAMAP" id="MF_00143">
    <property type="entry name" value="UPF0114"/>
    <property type="match status" value="1"/>
</dbReference>
<evidence type="ECO:0000313" key="8">
    <source>
        <dbReference type="EMBL" id="MFD2234013.1"/>
    </source>
</evidence>
<dbReference type="Pfam" id="PF03350">
    <property type="entry name" value="UPF0114"/>
    <property type="match status" value="1"/>
</dbReference>
<keyword evidence="5 7" id="KW-1133">Transmembrane helix</keyword>
<sequence length="169" mass="18852">MPIERAFETMIFRSRWILAPFYFGLVVALLMLMVKFCQELIHLVPHVFSMTENETILMVLSLIDMSLAGNLLLMVIFAGYENFVSKIDTGDHEDRPDWMGKVDFAGLKLKLIASIVAISGIHLLKAFMNVGTLDKGDLGWMIGIHMTFVVSGVLLALMDRIVEPPGGAH</sequence>
<evidence type="ECO:0000256" key="2">
    <source>
        <dbReference type="ARBA" id="ARBA00005774"/>
    </source>
</evidence>
<accession>A0ABW5CDB4</accession>
<keyword evidence="4 7" id="KW-0812">Transmembrane</keyword>
<organism evidence="8 9">
    <name type="scientific">Phaeospirillum tilakii</name>
    <dbReference type="NCBI Taxonomy" id="741673"/>
    <lineage>
        <taxon>Bacteria</taxon>
        <taxon>Pseudomonadati</taxon>
        <taxon>Pseudomonadota</taxon>
        <taxon>Alphaproteobacteria</taxon>
        <taxon>Rhodospirillales</taxon>
        <taxon>Rhodospirillaceae</taxon>
        <taxon>Phaeospirillum</taxon>
    </lineage>
</organism>
<evidence type="ECO:0000256" key="6">
    <source>
        <dbReference type="ARBA" id="ARBA00023136"/>
    </source>
</evidence>
<dbReference type="Proteomes" id="UP001597296">
    <property type="component" value="Unassembled WGS sequence"/>
</dbReference>
<feature type="transmembrane region" description="Helical" evidence="7">
    <location>
        <begin position="140"/>
        <end position="158"/>
    </location>
</feature>
<feature type="transmembrane region" description="Helical" evidence="7">
    <location>
        <begin position="109"/>
        <end position="128"/>
    </location>
</feature>
<evidence type="ECO:0000256" key="3">
    <source>
        <dbReference type="ARBA" id="ARBA00022475"/>
    </source>
</evidence>
<dbReference type="InterPro" id="IPR020761">
    <property type="entry name" value="UPF0114_bac"/>
</dbReference>
<comment type="subcellular location">
    <subcellularLocation>
        <location evidence="1 7">Cell membrane</location>
        <topology evidence="1 7">Multi-pass membrane protein</topology>
    </subcellularLocation>
</comment>
<dbReference type="InterPro" id="IPR005134">
    <property type="entry name" value="UPF0114"/>
</dbReference>
<evidence type="ECO:0000256" key="4">
    <source>
        <dbReference type="ARBA" id="ARBA00022692"/>
    </source>
</evidence>
<dbReference type="PANTHER" id="PTHR38596:SF1">
    <property type="entry name" value="UPF0114 PROTEIN YQHA"/>
    <property type="match status" value="1"/>
</dbReference>
<dbReference type="NCBIfam" id="TIGR00645">
    <property type="entry name" value="HI0507"/>
    <property type="match status" value="1"/>
</dbReference>
<feature type="transmembrane region" description="Helical" evidence="7">
    <location>
        <begin position="16"/>
        <end position="36"/>
    </location>
</feature>
<evidence type="ECO:0000313" key="9">
    <source>
        <dbReference type="Proteomes" id="UP001597296"/>
    </source>
</evidence>
<gene>
    <name evidence="8" type="ORF">ACFSNB_09360</name>
</gene>
<keyword evidence="6 7" id="KW-0472">Membrane</keyword>
<protein>
    <recommendedName>
        <fullName evidence="7">UPF0114 protein ACFSNB_09360</fullName>
    </recommendedName>
</protein>
<keyword evidence="9" id="KW-1185">Reference proteome</keyword>
<evidence type="ECO:0000256" key="7">
    <source>
        <dbReference type="HAMAP-Rule" id="MF_00143"/>
    </source>
</evidence>